<feature type="domain" description="FMP27 SW motif-containing RBG unit" evidence="5">
    <location>
        <begin position="1126"/>
        <end position="1228"/>
    </location>
</feature>
<evidence type="ECO:0000313" key="8">
    <source>
        <dbReference type="Proteomes" id="UP001341245"/>
    </source>
</evidence>
<feature type="region of interest" description="Disordered" evidence="2">
    <location>
        <begin position="2514"/>
        <end position="2543"/>
    </location>
</feature>
<proteinExistence type="predicted"/>
<evidence type="ECO:0000256" key="3">
    <source>
        <dbReference type="SAM" id="Phobius"/>
    </source>
</evidence>
<evidence type="ECO:0008006" key="9">
    <source>
        <dbReference type="Google" id="ProtNLM"/>
    </source>
</evidence>
<evidence type="ECO:0000259" key="4">
    <source>
        <dbReference type="SMART" id="SM01214"/>
    </source>
</evidence>
<dbReference type="SMART" id="SM01215">
    <property type="entry name" value="Fmp27_SW"/>
    <property type="match status" value="1"/>
</dbReference>
<feature type="region of interest" description="Disordered" evidence="2">
    <location>
        <begin position="2555"/>
        <end position="2652"/>
    </location>
</feature>
<dbReference type="InterPro" id="IPR019449">
    <property type="entry name" value="FMP27_WPPW_RBG"/>
</dbReference>
<name>A0ABR0TKT3_AURPU</name>
<feature type="region of interest" description="Disordered" evidence="2">
    <location>
        <begin position="2039"/>
        <end position="2066"/>
    </location>
</feature>
<feature type="domain" description="FMP27/BLTP2/Hobbit GFWDK motif-containing RBG unit" evidence="4">
    <location>
        <begin position="1246"/>
        <end position="1405"/>
    </location>
</feature>
<dbReference type="SMART" id="SM01214">
    <property type="entry name" value="Fmp27_GFWDK"/>
    <property type="match status" value="1"/>
</dbReference>
<feature type="region of interest" description="Disordered" evidence="2">
    <location>
        <begin position="1989"/>
        <end position="2020"/>
    </location>
</feature>
<feature type="compositionally biased region" description="Basic and acidic residues" evidence="2">
    <location>
        <begin position="1910"/>
        <end position="1925"/>
    </location>
</feature>
<evidence type="ECO:0000313" key="7">
    <source>
        <dbReference type="EMBL" id="KAK6004854.1"/>
    </source>
</evidence>
<feature type="compositionally biased region" description="Acidic residues" evidence="2">
    <location>
        <begin position="2785"/>
        <end position="2796"/>
    </location>
</feature>
<organism evidence="7 8">
    <name type="scientific">Aureobasidium pullulans</name>
    <name type="common">Black yeast</name>
    <name type="synonym">Pullularia pullulans</name>
    <dbReference type="NCBI Taxonomy" id="5580"/>
    <lineage>
        <taxon>Eukaryota</taxon>
        <taxon>Fungi</taxon>
        <taxon>Dikarya</taxon>
        <taxon>Ascomycota</taxon>
        <taxon>Pezizomycotina</taxon>
        <taxon>Dothideomycetes</taxon>
        <taxon>Dothideomycetidae</taxon>
        <taxon>Dothideales</taxon>
        <taxon>Saccotheciaceae</taxon>
        <taxon>Aureobasidium</taxon>
    </lineage>
</organism>
<feature type="domain" description="FMP27 WPPW motif-containing RBG unit" evidence="6">
    <location>
        <begin position="1652"/>
        <end position="2173"/>
    </location>
</feature>
<feature type="region of interest" description="Disordered" evidence="2">
    <location>
        <begin position="2763"/>
        <end position="2939"/>
    </location>
</feature>
<evidence type="ECO:0000256" key="1">
    <source>
        <dbReference type="SAM" id="Coils"/>
    </source>
</evidence>
<dbReference type="EMBL" id="JASGXD010000006">
    <property type="protein sequence ID" value="KAK6004854.1"/>
    <property type="molecule type" value="Genomic_DNA"/>
</dbReference>
<dbReference type="PANTHER" id="PTHR15678">
    <property type="entry name" value="ANTIGEN MLAA-22-RELATED"/>
    <property type="match status" value="1"/>
</dbReference>
<keyword evidence="3" id="KW-0472">Membrane</keyword>
<keyword evidence="3" id="KW-0812">Transmembrane</keyword>
<comment type="caution">
    <text evidence="7">The sequence shown here is derived from an EMBL/GenBank/DDBJ whole genome shotgun (WGS) entry which is preliminary data.</text>
</comment>
<dbReference type="Proteomes" id="UP001341245">
    <property type="component" value="Unassembled WGS sequence"/>
</dbReference>
<evidence type="ECO:0000256" key="2">
    <source>
        <dbReference type="SAM" id="MobiDB-lite"/>
    </source>
</evidence>
<feature type="coiled-coil region" evidence="1">
    <location>
        <begin position="1824"/>
        <end position="1886"/>
    </location>
</feature>
<feature type="compositionally biased region" description="Basic residues" evidence="2">
    <location>
        <begin position="1060"/>
        <end position="1080"/>
    </location>
</feature>
<evidence type="ECO:0000259" key="5">
    <source>
        <dbReference type="SMART" id="SM01215"/>
    </source>
</evidence>
<evidence type="ECO:0000259" key="6">
    <source>
        <dbReference type="SMART" id="SM01216"/>
    </source>
</evidence>
<feature type="region of interest" description="Disordered" evidence="2">
    <location>
        <begin position="1036"/>
        <end position="1118"/>
    </location>
</feature>
<feature type="compositionally biased region" description="Polar residues" evidence="2">
    <location>
        <begin position="1991"/>
        <end position="2016"/>
    </location>
</feature>
<reference evidence="7 8" key="1">
    <citation type="submission" date="2023-11" db="EMBL/GenBank/DDBJ databases">
        <title>Draft genome sequence and annotation of the polyextremotolerant black yeast-like fungus Aureobasidium pullulans NRRL 62042.</title>
        <authorList>
            <person name="Dielentheis-Frenken M.R.E."/>
            <person name="Wibberg D."/>
            <person name="Blank L.M."/>
            <person name="Tiso T."/>
        </authorList>
    </citation>
    <scope>NUCLEOTIDE SEQUENCE [LARGE SCALE GENOMIC DNA]</scope>
    <source>
        <strain evidence="7 8">NRRL 62042</strain>
    </source>
</reference>
<dbReference type="Pfam" id="PF10344">
    <property type="entry name" value="Hobbit"/>
    <property type="match status" value="2"/>
</dbReference>
<keyword evidence="8" id="KW-1185">Reference proteome</keyword>
<keyword evidence="3" id="KW-1133">Transmembrane helix</keyword>
<feature type="compositionally biased region" description="Basic and acidic residues" evidence="2">
    <location>
        <begin position="2641"/>
        <end position="2651"/>
    </location>
</feature>
<dbReference type="SMART" id="SM01216">
    <property type="entry name" value="Fmp27_WPPW"/>
    <property type="match status" value="1"/>
</dbReference>
<feature type="compositionally biased region" description="Basic and acidic residues" evidence="2">
    <location>
        <begin position="2522"/>
        <end position="2533"/>
    </location>
</feature>
<feature type="transmembrane region" description="Helical" evidence="3">
    <location>
        <begin position="6"/>
        <end position="27"/>
    </location>
</feature>
<feature type="compositionally biased region" description="Polar residues" evidence="2">
    <location>
        <begin position="2606"/>
        <end position="2628"/>
    </location>
</feature>
<gene>
    <name evidence="7" type="ORF">QM012_007633</name>
</gene>
<feature type="region of interest" description="Disordered" evidence="2">
    <location>
        <begin position="700"/>
        <end position="724"/>
    </location>
</feature>
<protein>
    <recommendedName>
        <fullName evidence="9">Mitochondrial protein from FMP27-domain-containing protein</fullName>
    </recommendedName>
</protein>
<feature type="compositionally biased region" description="Low complexity" evidence="2">
    <location>
        <begin position="2589"/>
        <end position="2605"/>
    </location>
</feature>
<dbReference type="InterPro" id="IPR019441">
    <property type="entry name" value="FMP27/BLTP2/Hobbit_GFWDK_RBG"/>
</dbReference>
<feature type="compositionally biased region" description="Polar residues" evidence="2">
    <location>
        <begin position="2774"/>
        <end position="2784"/>
    </location>
</feature>
<sequence length="2959" mass="333971">MPLPTASFVGGVLVLAYLSSFVLFALLRILTGISIQRIGYSGLRRIAFSPKDGIKIYIRGIGLSLHRPTFAHPTWISLHLTEPQVVVDLRALQNSSKNVQAERKTPSHNNGASQWKKLTEVKDKIKKLHTKIRYLCLVDLVAIGSSVVIKEVGTITVERITLAVDTRAKTVDRSRLFQHDQTKATSHTPAEWKSVIRSILFTPEGKESSEVLDGLSWSVHGFLHPHLEGLRDASIALKLGRLDIPYDDLLDANEKLHQIRGLAKHETRDSASVQAPKIAINDVLREPQDAENREEKLMEAVEESREFLGSVLKGIQEFQLAIGFLGLSRRIRSLHTSGQHVYFNMAMKELGLDLLRLDSRSPAHRMYFSPTDVAHQALLTAISISAGVDDGHDHPERMLYVPMLTATVKTTLPSKTIQKPDHVSNVRERNSNILFANLVCTSPSVDLDPKHLPLLLAIAKVRQESRKSSKGPVLTSRGFLSRLLPKAIIKIAVQEPVVRVSLPPLSPGYTGDVEYDLLISSTSTMSLDIDSQHSSTESANKYGLHLHYRQTSSQLYYQTNAGQKHDLLQTETIEVKVDVNVLPQPEVFVYGRFQTFSVFLVRTEISEGIRQIVKAARRETDSNSGSTVVKKPSFLRQIPDWLQHVSIQGADFNVELAGVDQAVSKYARGFALQLESWSVEYKAHREDVYVPVPRRRSLSRSFSRERNDRSTTPEAPRKKQTLPTDGRRLAVHIQGLEGHIIDAVEESTADPFINLPKFEVAFSTSSDIQGPLFHINSHAKSLQLEYSLYKHFSIGVAVLTFRRMFLTIEPHHADEDRKKHQPSSTVKTRDHSQYDQILMSEVTTIDFKANLIQVKADLPADPPLMIQIFGADCGRHRWATPFARLKVVRLLAGTPNMKQVWSRIVSVKNLRFDLREMKNKIGQKTEITKSFDLTTDVIRLGVPHGLVLHAIFDNIVNTVKACEQLHHHFSTGTLEYILAKHPEGPKKIPRISVRAQLLLFEIEDSGFEWKLGTIYRAGLVEQQQRLAREEAFRLKVKNTDSQRQRRGSRVRTASQQPPPSRRRSLSRPATSHHRRSKSAHSIHTLREEDEESSSEKRRGRGRDRRIRYNTDGKADFNGANTRTVEKAHAKLQEFNAQSWKKRIDRALTTQSNTIKDLRGILWGMNDLPDEFEQAENVMAIPQRPALMAAILSDVGVIIDKPSFALDQYPQFLHDVGKGMPLDMKYGLLVPMSLKVTMGEARFMLRDYPLPLLHVPSIRPGQSPRLASLSLSTDFVIAEEFQGIESQRHINVVVVPKNKFGKDDTEKNFSIDVRRTISAVKTYSDMKVDINTSSPTRITWGTSYQPAIQDMMQVIENFTKPPMDPSDRVGFWDKIRLSFHSRLDINWKGDGDVHLCLKGSRDPYVVTGLGAGFVMVWRNKVRWRLAQDDDPRKFMTVDSGDYVLAIPDYNYYARQLGEEPETESHSGSSSMNSSKATAAFKKVVMKLSGNVQWMAGLTFEREVENGKRSFDFCPHYKVKLRHPDYARAPPGGVYDAFKDFRSHWIHGSIAISAPQDRDWNVANLQPSKNYNSVHLSPRFFTHFYNWWSLFSGVMSLPVRQGPLWGSMDKSSKKFGRHLGTIKYNLLFSPLFISHIYKHKDAEDYQNDVVSATGLKMKLDSFMLDLHQRRETFEIPATAEKKAKRTTAMKINQCQLDFISADIRAISASIKGTSTTDLDRADEATLASYQTSNITHVDMSKFTIPDNDMTWIDMDDFVELDWILPAETNPATKILPLGFAPRFTYFRQTDHGDSVSGDTTRSSIFGDEPTHYCVMSKRNDPRRVQADLIESRIHRIEEQMANNERAVGEQEVKVVRTHEGDESLNERLRALKNHAEALQKKHEFLCELLDVLVEKLQQEDPSIAAEIDTDELPDRDAEKDDAPKEDANPITDYTSDFNNRFVVHNAQIKWNNSLRNIILRYVHQVSQRRGFVYYMSRRAVKFILDILEEQKKSSPQAQENRNDSTVSNDTSFLPTTPNQEEEMAVQDRIDQLLNDGRQFVNADDPETQECTESAGKEGGSGGEGISTEYTPQNTYHFRLIAPQIQLQSEKNPKSVMLVAAKGMQLRVVQIMDKERVLDEISGLVQTRFSAAMDSMQVFVASTKTFSTDYLHMYSGNRYGGKTGEYWPPWVPLEVMFEFQVNPYGFSRVVHRTSASLRYDKYNNLRLKYNDDVSGGDGDKTQSPDASDPRMDHIYIEFPHFRAICDSNQYFAMYIIVLDLLLYSEPLEKTRSERLEKIMLASDFSDLTGAPEMVEMLQARIRQLEDIKMHFQVNEKFLDRQGWKDRIALDADLAACEDELFFMMKAITTSQSRVEDRNQEESPGLLRWLISSKEIAWHLIRGENESLLEFQLKDGLFDRTDNNDGSNFSCVEIGRINGFNLLPNAVYPEIIAPYIDPARGYTKQKDMKMLRVQWLMLEAIAGIPVVDYFEVNVMPLRVQLEREIAKRLFEYLFPGVGGNAFEGGGFSPFMVRNMAVPEDDEEDSDDKKDNLPHDEGTNGAVHQGVGTGAGELEHRLQPTLKLPEGKVPIKNGKSKGLGISHSTSSLHNLHWNPFSHSSSNVSKKQNNNTASNTSLVSRTPSQRSSETNSIAESEMSKKKSNKKGKSDKDDKQGSDDLSLMLSRASNYMTLAFFKVPSMVLCLSYKGSGRRNLEDVHDLVFRMPTLEYRNKTWSNLDLALQIKKDLIKALISHAGAIVGNKFQHHRPSRQQASSKLREIANLSTMHIHGQKDGERNSGESTPITTSSIVEEEDEAEDLDETPARPSFTSGRPSVFDDHHIDSSPNSLFVARTKSITPSLTRSLETEGGPVPPPRPRPQTGYSHISRTYTNSSSLNTPSRKSEDSRVRSTSIGSGNAEKKGLFGRLRPGTSASANSSSATIGGEHRNGGAIAQQSDGTDDEGFKSRLLLGGQKLLNKLPHGGKG</sequence>
<keyword evidence="1" id="KW-0175">Coiled coil</keyword>
<dbReference type="InterPro" id="IPR019415">
    <property type="entry name" value="FMP27_SW_RBG"/>
</dbReference>
<dbReference type="InterPro" id="IPR045167">
    <property type="entry name" value="Hobbit"/>
</dbReference>
<feature type="region of interest" description="Disordered" evidence="2">
    <location>
        <begin position="1900"/>
        <end position="1929"/>
    </location>
</feature>
<accession>A0ABR0TKT3</accession>
<feature type="compositionally biased region" description="Polar residues" evidence="2">
    <location>
        <begin position="2829"/>
        <end position="2838"/>
    </location>
</feature>
<feature type="compositionally biased region" description="Basic and acidic residues" evidence="2">
    <location>
        <begin position="702"/>
        <end position="717"/>
    </location>
</feature>
<feature type="compositionally biased region" description="Polar residues" evidence="2">
    <location>
        <begin position="2855"/>
        <end position="2874"/>
    </location>
</feature>
<dbReference type="PANTHER" id="PTHR15678:SF6">
    <property type="entry name" value="BRIDGE-LIKE LIPID TRANSFER PROTEIN FAMILY MEMBER 2"/>
    <property type="match status" value="1"/>
</dbReference>